<protein>
    <submittedName>
        <fullName evidence="2">Uncharacterized protein</fullName>
    </submittedName>
</protein>
<organism evidence="2 3">
    <name type="scientific">Clathrus columnatus</name>
    <dbReference type="NCBI Taxonomy" id="1419009"/>
    <lineage>
        <taxon>Eukaryota</taxon>
        <taxon>Fungi</taxon>
        <taxon>Dikarya</taxon>
        <taxon>Basidiomycota</taxon>
        <taxon>Agaricomycotina</taxon>
        <taxon>Agaricomycetes</taxon>
        <taxon>Phallomycetidae</taxon>
        <taxon>Phallales</taxon>
        <taxon>Clathraceae</taxon>
        <taxon>Clathrus</taxon>
    </lineage>
</organism>
<keyword evidence="3" id="KW-1185">Reference proteome</keyword>
<proteinExistence type="predicted"/>
<gene>
    <name evidence="2" type="ORF">Clacol_001280</name>
</gene>
<evidence type="ECO:0000313" key="2">
    <source>
        <dbReference type="EMBL" id="GJJ07081.1"/>
    </source>
</evidence>
<evidence type="ECO:0000256" key="1">
    <source>
        <dbReference type="SAM" id="SignalP"/>
    </source>
</evidence>
<dbReference type="AlphaFoldDB" id="A0AAV4ZXZ1"/>
<feature type="chain" id="PRO_5043371817" evidence="1">
    <location>
        <begin position="20"/>
        <end position="138"/>
    </location>
</feature>
<dbReference type="EMBL" id="BPWL01000002">
    <property type="protein sequence ID" value="GJJ07081.1"/>
    <property type="molecule type" value="Genomic_DNA"/>
</dbReference>
<dbReference type="Proteomes" id="UP001050691">
    <property type="component" value="Unassembled WGS sequence"/>
</dbReference>
<evidence type="ECO:0000313" key="3">
    <source>
        <dbReference type="Proteomes" id="UP001050691"/>
    </source>
</evidence>
<accession>A0AAV4ZXZ1</accession>
<reference evidence="2" key="1">
    <citation type="submission" date="2021-10" db="EMBL/GenBank/DDBJ databases">
        <title>De novo Genome Assembly of Clathrus columnatus (Basidiomycota, Fungi) Using Illumina and Nanopore Sequence Data.</title>
        <authorList>
            <person name="Ogiso-Tanaka E."/>
            <person name="Itagaki H."/>
            <person name="Hosoya T."/>
            <person name="Hosaka K."/>
        </authorList>
    </citation>
    <scope>NUCLEOTIDE SEQUENCE</scope>
    <source>
        <strain evidence="2">MO-923</strain>
    </source>
</reference>
<name>A0AAV4ZXZ1_9AGAM</name>
<sequence>MKFSSVLASLSVLLAGVSAQFTPITFVAPAFDSQVTAGVPFNVTVQLQTQPTDFIVVALYFGRQPGGDPTNEALGDEVVIVPTPDFQSTGPLGQLQLNVPITIQDTGLTNVTLGAFFVSGAVKIPGTSVTKTRVQVVS</sequence>
<keyword evidence="1" id="KW-0732">Signal</keyword>
<feature type="signal peptide" evidence="1">
    <location>
        <begin position="1"/>
        <end position="19"/>
    </location>
</feature>
<comment type="caution">
    <text evidence="2">The sequence shown here is derived from an EMBL/GenBank/DDBJ whole genome shotgun (WGS) entry which is preliminary data.</text>
</comment>